<evidence type="ECO:0000313" key="2">
    <source>
        <dbReference type="EMBL" id="KAF2724924.1"/>
    </source>
</evidence>
<reference evidence="2" key="1">
    <citation type="journal article" date="2020" name="Stud. Mycol.">
        <title>101 Dothideomycetes genomes: a test case for predicting lifestyles and emergence of pathogens.</title>
        <authorList>
            <person name="Haridas S."/>
            <person name="Albert R."/>
            <person name="Binder M."/>
            <person name="Bloem J."/>
            <person name="Labutti K."/>
            <person name="Salamov A."/>
            <person name="Andreopoulos B."/>
            <person name="Baker S."/>
            <person name="Barry K."/>
            <person name="Bills G."/>
            <person name="Bluhm B."/>
            <person name="Cannon C."/>
            <person name="Castanera R."/>
            <person name="Culley D."/>
            <person name="Daum C."/>
            <person name="Ezra D."/>
            <person name="Gonzalez J."/>
            <person name="Henrissat B."/>
            <person name="Kuo A."/>
            <person name="Liang C."/>
            <person name="Lipzen A."/>
            <person name="Lutzoni F."/>
            <person name="Magnuson J."/>
            <person name="Mondo S."/>
            <person name="Nolan M."/>
            <person name="Ohm R."/>
            <person name="Pangilinan J."/>
            <person name="Park H.-J."/>
            <person name="Ramirez L."/>
            <person name="Alfaro M."/>
            <person name="Sun H."/>
            <person name="Tritt A."/>
            <person name="Yoshinaga Y."/>
            <person name="Zwiers L.-H."/>
            <person name="Turgeon B."/>
            <person name="Goodwin S."/>
            <person name="Spatafora J."/>
            <person name="Crous P."/>
            <person name="Grigoriev I."/>
        </authorList>
    </citation>
    <scope>NUCLEOTIDE SEQUENCE</scope>
    <source>
        <strain evidence="2">CBS 116435</strain>
    </source>
</reference>
<dbReference type="OrthoDB" id="2120038at2759"/>
<protein>
    <recommendedName>
        <fullName evidence="4">NADH-ubiquinone oxidoreductase 17.8 kDa subunit</fullName>
    </recommendedName>
</protein>
<dbReference type="PANTHER" id="PTHR42100:SF1">
    <property type="entry name" value="OXIDOREDUCTASE 178 KDA SUBUNIT, PUTATIVE (AFU_ORTHOLOGUE AFUA_8G04320)-RELATED"/>
    <property type="match status" value="1"/>
</dbReference>
<evidence type="ECO:0000256" key="1">
    <source>
        <dbReference type="SAM" id="MobiDB-lite"/>
    </source>
</evidence>
<sequence>MQSLSKAAVRSARSMRRAGYKSPHQQPRRPASDSHHHSEPVNESFGRGFYIAIASVPITLALFKLSNSTTVEGSAVTRYIFDKYAELGKTFQERNDIHTQFIEQAAADRTLFLNESNRNQRIVQHRFPEMINAGSPLNVPAGQGSADLSAMIEKYEQENRELEAEKLAQLRENRVPREQPVHVLTKRTPSTESA</sequence>
<keyword evidence="3" id="KW-1185">Reference proteome</keyword>
<evidence type="ECO:0008006" key="4">
    <source>
        <dbReference type="Google" id="ProtNLM"/>
    </source>
</evidence>
<dbReference type="AlphaFoldDB" id="A0A9P4QHE1"/>
<gene>
    <name evidence="2" type="ORF">K431DRAFT_281396</name>
</gene>
<dbReference type="PANTHER" id="PTHR42100">
    <property type="entry name" value="OXIDOREDUCTASE 178 KDA SUBUNIT, PUTATIVE (AFU_ORTHOLOGUE AFUA_8G04320)-RELATED"/>
    <property type="match status" value="1"/>
</dbReference>
<dbReference type="GO" id="GO:0005739">
    <property type="term" value="C:mitochondrion"/>
    <property type="evidence" value="ECO:0007669"/>
    <property type="project" value="InterPro"/>
</dbReference>
<organism evidence="2 3">
    <name type="scientific">Polychaeton citri CBS 116435</name>
    <dbReference type="NCBI Taxonomy" id="1314669"/>
    <lineage>
        <taxon>Eukaryota</taxon>
        <taxon>Fungi</taxon>
        <taxon>Dikarya</taxon>
        <taxon>Ascomycota</taxon>
        <taxon>Pezizomycotina</taxon>
        <taxon>Dothideomycetes</taxon>
        <taxon>Dothideomycetidae</taxon>
        <taxon>Capnodiales</taxon>
        <taxon>Capnodiaceae</taxon>
        <taxon>Polychaeton</taxon>
    </lineage>
</organism>
<feature type="region of interest" description="Disordered" evidence="1">
    <location>
        <begin position="170"/>
        <end position="194"/>
    </location>
</feature>
<dbReference type="EMBL" id="MU003769">
    <property type="protein sequence ID" value="KAF2724924.1"/>
    <property type="molecule type" value="Genomic_DNA"/>
</dbReference>
<name>A0A9P4QHE1_9PEZI</name>
<evidence type="ECO:0000313" key="3">
    <source>
        <dbReference type="Proteomes" id="UP000799441"/>
    </source>
</evidence>
<feature type="compositionally biased region" description="Basic and acidic residues" evidence="1">
    <location>
        <begin position="30"/>
        <end position="40"/>
    </location>
</feature>
<accession>A0A9P4QHE1</accession>
<feature type="region of interest" description="Disordered" evidence="1">
    <location>
        <begin position="1"/>
        <end position="40"/>
    </location>
</feature>
<feature type="compositionally biased region" description="Low complexity" evidence="1">
    <location>
        <begin position="1"/>
        <end position="12"/>
    </location>
</feature>
<comment type="caution">
    <text evidence="2">The sequence shown here is derived from an EMBL/GenBank/DDBJ whole genome shotgun (WGS) entry which is preliminary data.</text>
</comment>
<dbReference type="Proteomes" id="UP000799441">
    <property type="component" value="Unassembled WGS sequence"/>
</dbReference>
<feature type="compositionally biased region" description="Basic and acidic residues" evidence="1">
    <location>
        <begin position="170"/>
        <end position="180"/>
    </location>
</feature>
<proteinExistence type="predicted"/>
<dbReference type="InterPro" id="IPR034444">
    <property type="entry name" value="Nuo17.8"/>
</dbReference>